<protein>
    <recommendedName>
        <fullName evidence="9">Luciferin 4-monooxygenase</fullName>
    </recommendedName>
</protein>
<evidence type="ECO:0000256" key="3">
    <source>
        <dbReference type="ARBA" id="ARBA00022598"/>
    </source>
</evidence>
<dbReference type="GO" id="GO:0016405">
    <property type="term" value="F:CoA-ligase activity"/>
    <property type="evidence" value="ECO:0007669"/>
    <property type="project" value="TreeGrafter"/>
</dbReference>
<sequence>MSARILQGPKQKNLIEEKTLGRFIFNRCTKYYNNLCQIDGTTDKCETYGSLKLRGTRLAIELQKRGVTSKDVIVVCSENTLDAVIPIVAGTFIGAKVSNLDPSLSTRHIKHLLSLVEPRVIFVQESSIKLIEECILNNDFQTEIIVFGTSQRYSLFSDLIKEQENEDEFEPVDVDPEDTALMFFSSGTTGLPKAICHSSRGYMEMVTQTCQIGWIDKVLHFTTFYWMTAMMIFLGCCNFGNYRVFCRNASGEDIFKIIQKYKVKSMFMAPTLTYKLTRVENPRKYDTSSLKTITVGGTPISAVQIEKLSQMFPTAITYQLYGMTEIGLISGFGPDVDQETLNRKITSCGKLSSNTKLKVVDFATGEMLPPNKKGEICVFSRSLMKGYHKKDSSQTFEKDGFLKTGDEGYYDEEEYIYIVERIKEMFKYQSWHIIPSSIETVLLEHPAVKEAVVFGLPHDEDGEVPAACLVLKQGGTIGEQEIDKFLTERVADRERLRGGVTFVETLPQTPTGKIDRPQVRDFVVNMKN</sequence>
<evidence type="ECO:0000256" key="1">
    <source>
        <dbReference type="ARBA" id="ARBA00004275"/>
    </source>
</evidence>
<dbReference type="PANTHER" id="PTHR24096:SF149">
    <property type="entry name" value="AMP-BINDING DOMAIN-CONTAINING PROTEIN-RELATED"/>
    <property type="match status" value="1"/>
</dbReference>
<evidence type="ECO:0000256" key="4">
    <source>
        <dbReference type="ARBA" id="ARBA00023140"/>
    </source>
</evidence>
<comment type="similarity">
    <text evidence="2">Belongs to the ATP-dependent AMP-binding enzyme family.</text>
</comment>
<evidence type="ECO:0000313" key="7">
    <source>
        <dbReference type="EMBL" id="KAJ3653958.1"/>
    </source>
</evidence>
<comment type="subcellular location">
    <subcellularLocation>
        <location evidence="1">Peroxisome</location>
    </subcellularLocation>
</comment>
<dbReference type="InterPro" id="IPR042099">
    <property type="entry name" value="ANL_N_sf"/>
</dbReference>
<dbReference type="Gene3D" id="3.40.50.12780">
    <property type="entry name" value="N-terminal domain of ligase-like"/>
    <property type="match status" value="1"/>
</dbReference>
<dbReference type="Pfam" id="PF13193">
    <property type="entry name" value="AMP-binding_C"/>
    <property type="match status" value="1"/>
</dbReference>
<organism evidence="7 8">
    <name type="scientific">Zophobas morio</name>
    <dbReference type="NCBI Taxonomy" id="2755281"/>
    <lineage>
        <taxon>Eukaryota</taxon>
        <taxon>Metazoa</taxon>
        <taxon>Ecdysozoa</taxon>
        <taxon>Arthropoda</taxon>
        <taxon>Hexapoda</taxon>
        <taxon>Insecta</taxon>
        <taxon>Pterygota</taxon>
        <taxon>Neoptera</taxon>
        <taxon>Endopterygota</taxon>
        <taxon>Coleoptera</taxon>
        <taxon>Polyphaga</taxon>
        <taxon>Cucujiformia</taxon>
        <taxon>Tenebrionidae</taxon>
        <taxon>Zophobas</taxon>
    </lineage>
</organism>
<dbReference type="InterPro" id="IPR045851">
    <property type="entry name" value="AMP-bd_C_sf"/>
</dbReference>
<keyword evidence="8" id="KW-1185">Reference proteome</keyword>
<feature type="domain" description="AMP-dependent synthetase/ligase" evidence="5">
    <location>
        <begin position="38"/>
        <end position="388"/>
    </location>
</feature>
<proteinExistence type="inferred from homology"/>
<dbReference type="InterPro" id="IPR025110">
    <property type="entry name" value="AMP-bd_C"/>
</dbReference>
<feature type="domain" description="AMP-binding enzyme C-terminal" evidence="6">
    <location>
        <begin position="438"/>
        <end position="513"/>
    </location>
</feature>
<dbReference type="InterPro" id="IPR000873">
    <property type="entry name" value="AMP-dep_synth/lig_dom"/>
</dbReference>
<dbReference type="GO" id="GO:0005777">
    <property type="term" value="C:peroxisome"/>
    <property type="evidence" value="ECO:0007669"/>
    <property type="project" value="UniProtKB-SubCell"/>
</dbReference>
<dbReference type="SUPFAM" id="SSF56801">
    <property type="entry name" value="Acetyl-CoA synthetase-like"/>
    <property type="match status" value="1"/>
</dbReference>
<dbReference type="EMBL" id="JALNTZ010000004">
    <property type="protein sequence ID" value="KAJ3653958.1"/>
    <property type="molecule type" value="Genomic_DNA"/>
</dbReference>
<keyword evidence="4" id="KW-0576">Peroxisome</keyword>
<dbReference type="InterPro" id="IPR020845">
    <property type="entry name" value="AMP-binding_CS"/>
</dbReference>
<accession>A0AA38IF49</accession>
<dbReference type="AlphaFoldDB" id="A0AA38IF49"/>
<dbReference type="FunFam" id="3.30.300.30:FF:000007">
    <property type="entry name" value="4-coumarate--CoA ligase 2"/>
    <property type="match status" value="1"/>
</dbReference>
<dbReference type="Pfam" id="PF00501">
    <property type="entry name" value="AMP-binding"/>
    <property type="match status" value="1"/>
</dbReference>
<dbReference type="Proteomes" id="UP001168821">
    <property type="component" value="Unassembled WGS sequence"/>
</dbReference>
<comment type="caution">
    <text evidence="7">The sequence shown here is derived from an EMBL/GenBank/DDBJ whole genome shotgun (WGS) entry which is preliminary data.</text>
</comment>
<gene>
    <name evidence="7" type="ORF">Zmor_013178</name>
</gene>
<keyword evidence="3" id="KW-0436">Ligase</keyword>
<dbReference type="PROSITE" id="PS00455">
    <property type="entry name" value="AMP_BINDING"/>
    <property type="match status" value="1"/>
</dbReference>
<dbReference type="PANTHER" id="PTHR24096">
    <property type="entry name" value="LONG-CHAIN-FATTY-ACID--COA LIGASE"/>
    <property type="match status" value="1"/>
</dbReference>
<evidence type="ECO:0008006" key="9">
    <source>
        <dbReference type="Google" id="ProtNLM"/>
    </source>
</evidence>
<evidence type="ECO:0000256" key="2">
    <source>
        <dbReference type="ARBA" id="ARBA00006432"/>
    </source>
</evidence>
<evidence type="ECO:0000259" key="6">
    <source>
        <dbReference type="Pfam" id="PF13193"/>
    </source>
</evidence>
<reference evidence="7" key="1">
    <citation type="journal article" date="2023" name="G3 (Bethesda)">
        <title>Whole genome assemblies of Zophobas morio and Tenebrio molitor.</title>
        <authorList>
            <person name="Kaur S."/>
            <person name="Stinson S.A."/>
            <person name="diCenzo G.C."/>
        </authorList>
    </citation>
    <scope>NUCLEOTIDE SEQUENCE</scope>
    <source>
        <strain evidence="7">QUZm001</strain>
    </source>
</reference>
<dbReference type="Gene3D" id="3.30.300.30">
    <property type="match status" value="1"/>
</dbReference>
<evidence type="ECO:0000313" key="8">
    <source>
        <dbReference type="Proteomes" id="UP001168821"/>
    </source>
</evidence>
<name>A0AA38IF49_9CUCU</name>
<evidence type="ECO:0000259" key="5">
    <source>
        <dbReference type="Pfam" id="PF00501"/>
    </source>
</evidence>